<comment type="pathway">
    <text evidence="7 8">Cell wall biogenesis; peptidoglycan biosynthesis.</text>
</comment>
<keyword evidence="3 7" id="KW-0133">Cell shape</keyword>
<evidence type="ECO:0000256" key="2">
    <source>
        <dbReference type="ARBA" id="ARBA00022618"/>
    </source>
</evidence>
<evidence type="ECO:0000256" key="1">
    <source>
        <dbReference type="ARBA" id="ARBA00005898"/>
    </source>
</evidence>
<feature type="modified residue" description="N6-carboxylysine" evidence="7">
    <location>
        <position position="221"/>
    </location>
</feature>
<comment type="catalytic activity">
    <reaction evidence="7">
        <text>UDP-N-acetyl-alpha-D-muramoyl-L-alanyl-D-glutamate + meso-2,6-diaminopimelate + ATP = UDP-N-acetyl-alpha-D-muramoyl-L-alanyl-gamma-D-glutamyl-meso-2,6-diaminopimelate + ADP + phosphate + H(+)</text>
        <dbReference type="Rhea" id="RHEA:23676"/>
        <dbReference type="ChEBI" id="CHEBI:15378"/>
        <dbReference type="ChEBI" id="CHEBI:30616"/>
        <dbReference type="ChEBI" id="CHEBI:43474"/>
        <dbReference type="ChEBI" id="CHEBI:57791"/>
        <dbReference type="ChEBI" id="CHEBI:83900"/>
        <dbReference type="ChEBI" id="CHEBI:83905"/>
        <dbReference type="ChEBI" id="CHEBI:456216"/>
        <dbReference type="EC" id="6.3.2.13"/>
    </reaction>
</comment>
<evidence type="ECO:0000259" key="11">
    <source>
        <dbReference type="Pfam" id="PF08245"/>
    </source>
</evidence>
<dbReference type="SUPFAM" id="SSF53244">
    <property type="entry name" value="MurD-like peptide ligases, peptide-binding domain"/>
    <property type="match status" value="1"/>
</dbReference>
<dbReference type="Gene3D" id="3.40.1390.10">
    <property type="entry name" value="MurE/MurF, N-terminal domain"/>
    <property type="match status" value="1"/>
</dbReference>
<dbReference type="Gene3D" id="3.90.190.20">
    <property type="entry name" value="Mur ligase, C-terminal domain"/>
    <property type="match status" value="1"/>
</dbReference>
<evidence type="ECO:0000313" key="12">
    <source>
        <dbReference type="EMBL" id="GAA0873287.1"/>
    </source>
</evidence>
<dbReference type="Proteomes" id="UP001500507">
    <property type="component" value="Unassembled WGS sequence"/>
</dbReference>
<keyword evidence="7" id="KW-0547">Nucleotide-binding</keyword>
<evidence type="ECO:0000256" key="8">
    <source>
        <dbReference type="RuleBase" id="RU004135"/>
    </source>
</evidence>
<keyword evidence="4 7" id="KW-0573">Peptidoglycan synthesis</keyword>
<gene>
    <name evidence="7" type="primary">murE</name>
    <name evidence="12" type="ORF">GCM10009117_24340</name>
</gene>
<comment type="function">
    <text evidence="7">Catalyzes the addition of meso-diaminopimelic acid to the nucleotide precursor UDP-N-acetylmuramoyl-L-alanyl-D-glutamate (UMAG) in the biosynthesis of bacterial cell-wall peptidoglycan.</text>
</comment>
<feature type="binding site" evidence="7">
    <location>
        <position position="187"/>
    </location>
    <ligand>
        <name>UDP-N-acetyl-alpha-D-muramoyl-L-alanyl-D-glutamate</name>
        <dbReference type="ChEBI" id="CHEBI:83900"/>
    </ligand>
</feature>
<accession>A0ABN1MK47</accession>
<keyword evidence="5 7" id="KW-0131">Cell cycle</keyword>
<keyword evidence="7" id="KW-0067">ATP-binding</keyword>
<keyword evidence="2 7" id="KW-0132">Cell division</keyword>
<keyword evidence="6 7" id="KW-0961">Cell wall biogenesis/degradation</keyword>
<feature type="binding site" evidence="7">
    <location>
        <begin position="112"/>
        <end position="118"/>
    </location>
    <ligand>
        <name>ATP</name>
        <dbReference type="ChEBI" id="CHEBI:30616"/>
    </ligand>
</feature>
<evidence type="ECO:0000256" key="3">
    <source>
        <dbReference type="ARBA" id="ARBA00022960"/>
    </source>
</evidence>
<comment type="PTM">
    <text evidence="7">Carboxylation is probably crucial for Mg(2+) binding and, consequently, for the gamma-phosphate positioning of ATP.</text>
</comment>
<dbReference type="EMBL" id="BAAAFG010000016">
    <property type="protein sequence ID" value="GAA0873287.1"/>
    <property type="molecule type" value="Genomic_DNA"/>
</dbReference>
<dbReference type="SUPFAM" id="SSF53623">
    <property type="entry name" value="MurD-like peptide ligases, catalytic domain"/>
    <property type="match status" value="1"/>
</dbReference>
<feature type="binding site" evidence="7">
    <location>
        <position position="31"/>
    </location>
    <ligand>
        <name>UDP-N-acetyl-alpha-D-muramoyl-L-alanyl-D-glutamate</name>
        <dbReference type="ChEBI" id="CHEBI:83900"/>
    </ligand>
</feature>
<feature type="binding site" evidence="7">
    <location>
        <position position="456"/>
    </location>
    <ligand>
        <name>meso-2,6-diaminopimelate</name>
        <dbReference type="ChEBI" id="CHEBI:57791"/>
    </ligand>
</feature>
<feature type="binding site" evidence="7">
    <location>
        <position position="189"/>
    </location>
    <ligand>
        <name>UDP-N-acetyl-alpha-D-muramoyl-L-alanyl-D-glutamate</name>
        <dbReference type="ChEBI" id="CHEBI:83900"/>
    </ligand>
</feature>
<sequence length="487" mass="53648">MILLKDILYKVSLKEVVGNTAVAIKNVEFDSRKVSLNDVFVAIVGTQSDGHAFIDTAVNNGAIAVICEHLPDRIVNGVTYVLVKDSQEALALMASNLYENPSKNLKLVGVTGTNGKTTVASLLYALFSKAGYKVGLLSTVKVMVADKTYPATHTTPDSLAINYYLSLMNDAGVEFCFMEVSSHGIAQQRIKGLHFEGGIFTNLSHDHLDYHKTFAEYRDVKKSFFDGLPASAFALTNADDKNGAVMLQNTKAKKYSYALKSMADYRAQILENQFSGLQLKINGQEVWSKLVGNFNAYNIVCIYAAADLLGLETLEALRLISELESVSGRFQYMVSPKNITAIVDYAHTPDALKNVLETINTIRTKNEELITVVGCGGDRDAEKRPKMGHIASALSTKVIFTNDNPRSEDPEAILQDIEKGVEPQHSAKTLSILDRRQAIKTACSTAQENDIILIAGKGHENYQEIKGERKEFDDYKTVKELLDQLNK</sequence>
<dbReference type="InterPro" id="IPR036615">
    <property type="entry name" value="Mur_ligase_C_dom_sf"/>
</dbReference>
<comment type="subcellular location">
    <subcellularLocation>
        <location evidence="7 8">Cytoplasm</location>
    </subcellularLocation>
</comment>
<evidence type="ECO:0000256" key="4">
    <source>
        <dbReference type="ARBA" id="ARBA00022984"/>
    </source>
</evidence>
<dbReference type="InterPro" id="IPR013221">
    <property type="entry name" value="Mur_ligase_cen"/>
</dbReference>
<evidence type="ECO:0000256" key="7">
    <source>
        <dbReference type="HAMAP-Rule" id="MF_00208"/>
    </source>
</evidence>
<comment type="caution">
    <text evidence="12">The sequence shown here is derived from an EMBL/GenBank/DDBJ whole genome shotgun (WGS) entry which is preliminary data.</text>
</comment>
<keyword evidence="7" id="KW-0460">Magnesium</keyword>
<feature type="binding site" evidence="7">
    <location>
        <position position="181"/>
    </location>
    <ligand>
        <name>UDP-N-acetyl-alpha-D-muramoyl-L-alanyl-D-glutamate</name>
        <dbReference type="ChEBI" id="CHEBI:83900"/>
    </ligand>
</feature>
<dbReference type="InterPro" id="IPR035911">
    <property type="entry name" value="MurE/MurF_N"/>
</dbReference>
<dbReference type="Pfam" id="PF01225">
    <property type="entry name" value="Mur_ligase"/>
    <property type="match status" value="1"/>
</dbReference>
<comment type="similarity">
    <text evidence="1 7">Belongs to the MurCDEF family. MurE subfamily.</text>
</comment>
<evidence type="ECO:0000259" key="10">
    <source>
        <dbReference type="Pfam" id="PF02875"/>
    </source>
</evidence>
<name>A0ABN1MK47_9FLAO</name>
<feature type="binding site" evidence="7">
    <location>
        <position position="379"/>
    </location>
    <ligand>
        <name>meso-2,6-diaminopimelate</name>
        <dbReference type="ChEBI" id="CHEBI:57791"/>
    </ligand>
</feature>
<keyword evidence="7" id="KW-0963">Cytoplasm</keyword>
<feature type="domain" description="Mur ligase N-terminal catalytic" evidence="9">
    <location>
        <begin position="24"/>
        <end position="95"/>
    </location>
</feature>
<dbReference type="PANTHER" id="PTHR23135:SF4">
    <property type="entry name" value="UDP-N-ACETYLMURAMOYL-L-ALANYL-D-GLUTAMATE--2,6-DIAMINOPIMELATE LIGASE MURE HOMOLOG, CHLOROPLASTIC"/>
    <property type="match status" value="1"/>
</dbReference>
<comment type="cofactor">
    <cofactor evidence="7">
        <name>Mg(2+)</name>
        <dbReference type="ChEBI" id="CHEBI:18420"/>
    </cofactor>
</comment>
<dbReference type="PANTHER" id="PTHR23135">
    <property type="entry name" value="MUR LIGASE FAMILY MEMBER"/>
    <property type="match status" value="1"/>
</dbReference>
<evidence type="ECO:0000313" key="13">
    <source>
        <dbReference type="Proteomes" id="UP001500507"/>
    </source>
</evidence>
<organism evidence="12 13">
    <name type="scientific">Gangjinia marincola</name>
    <dbReference type="NCBI Taxonomy" id="578463"/>
    <lineage>
        <taxon>Bacteria</taxon>
        <taxon>Pseudomonadati</taxon>
        <taxon>Bacteroidota</taxon>
        <taxon>Flavobacteriia</taxon>
        <taxon>Flavobacteriales</taxon>
        <taxon>Flavobacteriaceae</taxon>
        <taxon>Gangjinia</taxon>
    </lineage>
</organism>
<dbReference type="InterPro" id="IPR004101">
    <property type="entry name" value="Mur_ligase_C"/>
</dbReference>
<dbReference type="NCBIfam" id="TIGR01085">
    <property type="entry name" value="murE"/>
    <property type="match status" value="1"/>
</dbReference>
<dbReference type="InterPro" id="IPR005761">
    <property type="entry name" value="UDP-N-AcMur-Glu-dNH2Pim_ligase"/>
</dbReference>
<feature type="domain" description="Mur ligase central" evidence="11">
    <location>
        <begin position="110"/>
        <end position="305"/>
    </location>
</feature>
<dbReference type="Pfam" id="PF08245">
    <property type="entry name" value="Mur_ligase_M"/>
    <property type="match status" value="1"/>
</dbReference>
<dbReference type="EC" id="6.3.2.13" evidence="7"/>
<keyword evidence="7 12" id="KW-0436">Ligase</keyword>
<dbReference type="InterPro" id="IPR036565">
    <property type="entry name" value="Mur-like_cat_sf"/>
</dbReference>
<comment type="caution">
    <text evidence="7">Lacks conserved residue(s) required for the propagation of feature annotation.</text>
</comment>
<dbReference type="SUPFAM" id="SSF63418">
    <property type="entry name" value="MurE/MurF N-terminal domain"/>
    <property type="match status" value="1"/>
</dbReference>
<dbReference type="Pfam" id="PF02875">
    <property type="entry name" value="Mur_ligase_C"/>
    <property type="match status" value="1"/>
</dbReference>
<protein>
    <recommendedName>
        <fullName evidence="7">UDP-N-acetylmuramoyl-L-alanyl-D-glutamate--2,6-diaminopimelate ligase</fullName>
        <ecNumber evidence="7">6.3.2.13</ecNumber>
    </recommendedName>
    <alternativeName>
        <fullName evidence="7">Meso-A2pm-adding enzyme</fullName>
    </alternativeName>
    <alternativeName>
        <fullName evidence="7">Meso-diaminopimelate-adding enzyme</fullName>
    </alternativeName>
    <alternativeName>
        <fullName evidence="7">UDP-MurNAc-L-Ala-D-Glu:meso-diaminopimelate ligase</fullName>
    </alternativeName>
    <alternativeName>
        <fullName evidence="7">UDP-MurNAc-tripeptide synthetase</fullName>
    </alternativeName>
    <alternativeName>
        <fullName evidence="7">UDP-N-acetylmuramyl-tripeptide synthetase</fullName>
    </alternativeName>
</protein>
<feature type="domain" description="Mur ligase C-terminal" evidence="10">
    <location>
        <begin position="328"/>
        <end position="458"/>
    </location>
</feature>
<dbReference type="InterPro" id="IPR000713">
    <property type="entry name" value="Mur_ligase_N"/>
</dbReference>
<dbReference type="RefSeq" id="WP_343768095.1">
    <property type="nucleotide sequence ID" value="NZ_BAAAFG010000016.1"/>
</dbReference>
<keyword evidence="13" id="KW-1185">Reference proteome</keyword>
<evidence type="ECO:0000256" key="6">
    <source>
        <dbReference type="ARBA" id="ARBA00023316"/>
    </source>
</evidence>
<feature type="binding site" evidence="7">
    <location>
        <position position="460"/>
    </location>
    <ligand>
        <name>meso-2,6-diaminopimelate</name>
        <dbReference type="ChEBI" id="CHEBI:57791"/>
    </ligand>
</feature>
<evidence type="ECO:0000256" key="5">
    <source>
        <dbReference type="ARBA" id="ARBA00023306"/>
    </source>
</evidence>
<dbReference type="NCBIfam" id="NF001126">
    <property type="entry name" value="PRK00139.1-4"/>
    <property type="match status" value="1"/>
</dbReference>
<dbReference type="GO" id="GO:0016874">
    <property type="term" value="F:ligase activity"/>
    <property type="evidence" value="ECO:0007669"/>
    <property type="project" value="UniProtKB-KW"/>
</dbReference>
<dbReference type="Gene3D" id="3.40.1190.10">
    <property type="entry name" value="Mur-like, catalytic domain"/>
    <property type="match status" value="1"/>
</dbReference>
<reference evidence="12 13" key="1">
    <citation type="journal article" date="2019" name="Int. J. Syst. Evol. Microbiol.">
        <title>The Global Catalogue of Microorganisms (GCM) 10K type strain sequencing project: providing services to taxonomists for standard genome sequencing and annotation.</title>
        <authorList>
            <consortium name="The Broad Institute Genomics Platform"/>
            <consortium name="The Broad Institute Genome Sequencing Center for Infectious Disease"/>
            <person name="Wu L."/>
            <person name="Ma J."/>
        </authorList>
    </citation>
    <scope>NUCLEOTIDE SEQUENCE [LARGE SCALE GENOMIC DNA]</scope>
    <source>
        <strain evidence="12 13">JCM 16082</strain>
    </source>
</reference>
<evidence type="ECO:0000259" key="9">
    <source>
        <dbReference type="Pfam" id="PF01225"/>
    </source>
</evidence>
<feature type="binding site" evidence="7">
    <location>
        <begin position="403"/>
        <end position="406"/>
    </location>
    <ligand>
        <name>meso-2,6-diaminopimelate</name>
        <dbReference type="ChEBI" id="CHEBI:57791"/>
    </ligand>
</feature>
<dbReference type="HAMAP" id="MF_00208">
    <property type="entry name" value="MurE"/>
    <property type="match status" value="1"/>
</dbReference>
<feature type="short sequence motif" description="Meso-diaminopimelate recognition motif" evidence="7">
    <location>
        <begin position="403"/>
        <end position="406"/>
    </location>
</feature>
<feature type="binding site" evidence="7">
    <location>
        <begin position="154"/>
        <end position="155"/>
    </location>
    <ligand>
        <name>UDP-N-acetyl-alpha-D-muramoyl-L-alanyl-D-glutamate</name>
        <dbReference type="ChEBI" id="CHEBI:83900"/>
    </ligand>
</feature>
<proteinExistence type="inferred from homology"/>